<keyword evidence="7" id="KW-1185">Reference proteome</keyword>
<evidence type="ECO:0000256" key="2">
    <source>
        <dbReference type="ARBA" id="ARBA00022723"/>
    </source>
</evidence>
<dbReference type="GO" id="GO:0020037">
    <property type="term" value="F:heme binding"/>
    <property type="evidence" value="ECO:0007669"/>
    <property type="project" value="InterPro"/>
</dbReference>
<evidence type="ECO:0000259" key="5">
    <source>
        <dbReference type="PROSITE" id="PS51007"/>
    </source>
</evidence>
<evidence type="ECO:0000256" key="4">
    <source>
        <dbReference type="PROSITE-ProRule" id="PRU00433"/>
    </source>
</evidence>
<name>A0A1P8K332_9BURK</name>
<dbReference type="InterPro" id="IPR009056">
    <property type="entry name" value="Cyt_c-like_dom"/>
</dbReference>
<keyword evidence="3 4" id="KW-0408">Iron</keyword>
<evidence type="ECO:0000313" key="6">
    <source>
        <dbReference type="EMBL" id="APW40412.1"/>
    </source>
</evidence>
<dbReference type="InterPro" id="IPR036909">
    <property type="entry name" value="Cyt_c-like_dom_sf"/>
</dbReference>
<proteinExistence type="predicted"/>
<organism evidence="6 7">
    <name type="scientific">Rhodoferax koreensis</name>
    <dbReference type="NCBI Taxonomy" id="1842727"/>
    <lineage>
        <taxon>Bacteria</taxon>
        <taxon>Pseudomonadati</taxon>
        <taxon>Pseudomonadota</taxon>
        <taxon>Betaproteobacteria</taxon>
        <taxon>Burkholderiales</taxon>
        <taxon>Comamonadaceae</taxon>
        <taxon>Rhodoferax</taxon>
    </lineage>
</organism>
<sequence length="854" mass="93323">MAQRSRHTASPTSARPLRALRWLLLLAGLLIAACSKAPPTGDVLDEAKLAGRTAASFPHATEDYFHDMDGGLALSPQEIAGRNMWIVWSGGNDRLWDHMTSATFGAMDLLKSISSHPSQGYDRARRWAYLGLVNEPCFEAASGPDPKHRGLWLDRRAAGCAPDPFENEAKYPGVAVGARGKPLGDGTTQPVGSFYGEATGIIGLRLFPNPDFDEKAAKAWDAEKYYTDPAYYNRQDLVRPYRVGMSCGFCHVGPSPVNPPDDPAKPKFANLSSSVGAQYMWVDRLFIHNANKPEGQKNYMFQLAHSFRPGAMDTSLISTDNINNPRTMNAVYDFNARMGLANKLWHEKLEGGEVDNRQFNDFTGESFAGLAGFYDKANTTVRTPHVLKDGADSVGLLGALNRVHLNIGLYSEEWLRHFNPIVGGKTITPIRIATAQKNSVYWQATEAGTPNTALFFLKAAQPDRLKDAPGGEAYLNADTATVERGKAVFADTCARCHSSKAPTPPADLGLDPQKCAGAGYLACFKRYWTWTQTDGYKAQMREIVQAADFLQGNYLSTEARIPSTLLRTNLCSPLATNALAGNIWNDFSSTSYKQLPSVGTVTISDPFTGAPMPYPMPAGGRGYTRVPSLISVWSTAPLLLNNTLGPFDPSPSVAARMKAFDASIEQLLWPEKRERDAVLGDKLPGTIDRTTERSTVTIPTGFVPEAVQPLQGKLHRWLPWLVDEGGDVVLGPIPKGVPVNLIANLRLRAESSDPAAIATHVRDVGELLIKLKTNLANVPKDADDAALREQFAGLKEPMMRLSKCPDFVVNRGHYFGTAEFNRQDGLSTDEKAFGTEPVLSDDDKRALIAFIKTF</sequence>
<dbReference type="GO" id="GO:0009055">
    <property type="term" value="F:electron transfer activity"/>
    <property type="evidence" value="ECO:0007669"/>
    <property type="project" value="InterPro"/>
</dbReference>
<evidence type="ECO:0000313" key="7">
    <source>
        <dbReference type="Proteomes" id="UP000186609"/>
    </source>
</evidence>
<accession>A0A1P8K332</accession>
<dbReference type="PROSITE" id="PS51257">
    <property type="entry name" value="PROKAR_LIPOPROTEIN"/>
    <property type="match status" value="1"/>
</dbReference>
<protein>
    <recommendedName>
        <fullName evidence="5">Cytochrome c domain-containing protein</fullName>
    </recommendedName>
</protein>
<keyword evidence="1 4" id="KW-0349">Heme</keyword>
<dbReference type="EMBL" id="CP019236">
    <property type="protein sequence ID" value="APW40412.1"/>
    <property type="molecule type" value="Genomic_DNA"/>
</dbReference>
<dbReference type="RefSeq" id="WP_076204246.1">
    <property type="nucleotide sequence ID" value="NZ_CP019236.1"/>
</dbReference>
<reference evidence="6 7" key="1">
    <citation type="submission" date="2017-01" db="EMBL/GenBank/DDBJ databases">
        <authorList>
            <person name="Mah S.A."/>
            <person name="Swanson W.J."/>
            <person name="Moy G.W."/>
            <person name="Vacquier V.D."/>
        </authorList>
    </citation>
    <scope>NUCLEOTIDE SEQUENCE [LARGE SCALE GENOMIC DNA]</scope>
    <source>
        <strain evidence="6 7">DCY110</strain>
    </source>
</reference>
<dbReference type="AlphaFoldDB" id="A0A1P8K332"/>
<evidence type="ECO:0000256" key="3">
    <source>
        <dbReference type="ARBA" id="ARBA00023004"/>
    </source>
</evidence>
<gene>
    <name evidence="6" type="ORF">RD110_01775</name>
</gene>
<evidence type="ECO:0000256" key="1">
    <source>
        <dbReference type="ARBA" id="ARBA00022617"/>
    </source>
</evidence>
<dbReference type="GO" id="GO:0046872">
    <property type="term" value="F:metal ion binding"/>
    <property type="evidence" value="ECO:0007669"/>
    <property type="project" value="UniProtKB-KW"/>
</dbReference>
<dbReference type="PROSITE" id="PS51007">
    <property type="entry name" value="CYTC"/>
    <property type="match status" value="1"/>
</dbReference>
<dbReference type="SUPFAM" id="SSF46626">
    <property type="entry name" value="Cytochrome c"/>
    <property type="match status" value="1"/>
</dbReference>
<dbReference type="Proteomes" id="UP000186609">
    <property type="component" value="Chromosome"/>
</dbReference>
<keyword evidence="2 4" id="KW-0479">Metal-binding</keyword>
<dbReference type="STRING" id="1842727.RD110_01775"/>
<dbReference type="KEGG" id="rhy:RD110_01775"/>
<feature type="domain" description="Cytochrome c" evidence="5">
    <location>
        <begin position="480"/>
        <end position="570"/>
    </location>
</feature>